<dbReference type="InParanoid" id="E2B7R6"/>
<dbReference type="Proteomes" id="UP000008237">
    <property type="component" value="Unassembled WGS sequence"/>
</dbReference>
<feature type="compositionally biased region" description="Basic residues" evidence="1">
    <location>
        <begin position="178"/>
        <end position="189"/>
    </location>
</feature>
<gene>
    <name evidence="2" type="ORF">EAI_10563</name>
</gene>
<accession>E2B7R6</accession>
<feature type="compositionally biased region" description="Polar residues" evidence="1">
    <location>
        <begin position="106"/>
        <end position="118"/>
    </location>
</feature>
<keyword evidence="3" id="KW-1185">Reference proteome</keyword>
<proteinExistence type="predicted"/>
<reference evidence="2 3" key="1">
    <citation type="journal article" date="2010" name="Science">
        <title>Genomic comparison of the ants Camponotus floridanus and Harpegnathos saltator.</title>
        <authorList>
            <person name="Bonasio R."/>
            <person name="Zhang G."/>
            <person name="Ye C."/>
            <person name="Mutti N.S."/>
            <person name="Fang X."/>
            <person name="Qin N."/>
            <person name="Donahue G."/>
            <person name="Yang P."/>
            <person name="Li Q."/>
            <person name="Li C."/>
            <person name="Zhang P."/>
            <person name="Huang Z."/>
            <person name="Berger S.L."/>
            <person name="Reinberg D."/>
            <person name="Wang J."/>
            <person name="Liebig J."/>
        </authorList>
    </citation>
    <scope>NUCLEOTIDE SEQUENCE [LARGE SCALE GENOMIC DNA]</scope>
    <source>
        <strain evidence="2 3">R22 G/1</strain>
    </source>
</reference>
<evidence type="ECO:0000256" key="1">
    <source>
        <dbReference type="SAM" id="MobiDB-lite"/>
    </source>
</evidence>
<feature type="compositionally biased region" description="Basic and acidic residues" evidence="1">
    <location>
        <begin position="75"/>
        <end position="86"/>
    </location>
</feature>
<sequence length="230" mass="28455">MQCVNIFNRKPEEKKDKELSFLEILMQERNLKRRRAKHRGVHTNKKSHVEVLREVINQQMEMYTEYISEQANSRDTTDMQKAKTDDSNYETTEADRSDYLYKVSHDSPQNYDDPNTSERNGHCYSRRDDSRRERSEKKSHHRSRDRDKQEKYVDEYSELRRKHRYNEHKESFYSKDRNSHKKERHRSKDRHRDKESKKKHKSRDRERSSERHRTKQHSSDHKRQEKNKKY</sequence>
<feature type="compositionally biased region" description="Basic and acidic residues" evidence="1">
    <location>
        <begin position="144"/>
        <end position="159"/>
    </location>
</feature>
<protein>
    <submittedName>
        <fullName evidence="2">Uncharacterized protein</fullName>
    </submittedName>
</protein>
<feature type="region of interest" description="Disordered" evidence="1">
    <location>
        <begin position="69"/>
        <end position="230"/>
    </location>
</feature>
<feature type="compositionally biased region" description="Basic and acidic residues" evidence="1">
    <location>
        <begin position="167"/>
        <end position="177"/>
    </location>
</feature>
<dbReference type="AlphaFoldDB" id="E2B7R6"/>
<feature type="compositionally biased region" description="Basic and acidic residues" evidence="1">
    <location>
        <begin position="119"/>
        <end position="136"/>
    </location>
</feature>
<feature type="compositionally biased region" description="Basic and acidic residues" evidence="1">
    <location>
        <begin position="93"/>
        <end position="105"/>
    </location>
</feature>
<name>E2B7R6_HARSA</name>
<dbReference type="OrthoDB" id="69229at2759"/>
<dbReference type="EMBL" id="GL446201">
    <property type="protein sequence ID" value="EFN88279.1"/>
    <property type="molecule type" value="Genomic_DNA"/>
</dbReference>
<dbReference type="OMA" id="YISEQAN"/>
<dbReference type="STRING" id="610380.E2B7R6"/>
<evidence type="ECO:0000313" key="2">
    <source>
        <dbReference type="EMBL" id="EFN88279.1"/>
    </source>
</evidence>
<evidence type="ECO:0000313" key="3">
    <source>
        <dbReference type="Proteomes" id="UP000008237"/>
    </source>
</evidence>
<organism evidence="3">
    <name type="scientific">Harpegnathos saltator</name>
    <name type="common">Jerdon's jumping ant</name>
    <dbReference type="NCBI Taxonomy" id="610380"/>
    <lineage>
        <taxon>Eukaryota</taxon>
        <taxon>Metazoa</taxon>
        <taxon>Ecdysozoa</taxon>
        <taxon>Arthropoda</taxon>
        <taxon>Hexapoda</taxon>
        <taxon>Insecta</taxon>
        <taxon>Pterygota</taxon>
        <taxon>Neoptera</taxon>
        <taxon>Endopterygota</taxon>
        <taxon>Hymenoptera</taxon>
        <taxon>Apocrita</taxon>
        <taxon>Aculeata</taxon>
        <taxon>Formicoidea</taxon>
        <taxon>Formicidae</taxon>
        <taxon>Ponerinae</taxon>
        <taxon>Ponerini</taxon>
        <taxon>Harpegnathos</taxon>
    </lineage>
</organism>
<feature type="compositionally biased region" description="Basic and acidic residues" evidence="1">
    <location>
        <begin position="203"/>
        <end position="223"/>
    </location>
</feature>